<dbReference type="Proteomes" id="UP001157418">
    <property type="component" value="Unassembled WGS sequence"/>
</dbReference>
<dbReference type="EMBL" id="CAKMRJ010000001">
    <property type="protein sequence ID" value="CAH1413554.1"/>
    <property type="molecule type" value="Genomic_DNA"/>
</dbReference>
<comment type="caution">
    <text evidence="1">The sequence shown here is derived from an EMBL/GenBank/DDBJ whole genome shotgun (WGS) entry which is preliminary data.</text>
</comment>
<dbReference type="AlphaFoldDB" id="A0AAU9LPB5"/>
<evidence type="ECO:0000313" key="2">
    <source>
        <dbReference type="Proteomes" id="UP001157418"/>
    </source>
</evidence>
<sequence length="94" mass="10732">MSLASSIPSFLYPFTTTSFSNKPTLGNMNDEEGMDKSWTHILEGLHWMNEVSLRNKARATDITARGMEFDKPSDCIAKLRSIYSVLEREKIELM</sequence>
<proteinExistence type="predicted"/>
<keyword evidence="2" id="KW-1185">Reference proteome</keyword>
<organism evidence="1 2">
    <name type="scientific">Lactuca virosa</name>
    <dbReference type="NCBI Taxonomy" id="75947"/>
    <lineage>
        <taxon>Eukaryota</taxon>
        <taxon>Viridiplantae</taxon>
        <taxon>Streptophyta</taxon>
        <taxon>Embryophyta</taxon>
        <taxon>Tracheophyta</taxon>
        <taxon>Spermatophyta</taxon>
        <taxon>Magnoliopsida</taxon>
        <taxon>eudicotyledons</taxon>
        <taxon>Gunneridae</taxon>
        <taxon>Pentapetalae</taxon>
        <taxon>asterids</taxon>
        <taxon>campanulids</taxon>
        <taxon>Asterales</taxon>
        <taxon>Asteraceae</taxon>
        <taxon>Cichorioideae</taxon>
        <taxon>Cichorieae</taxon>
        <taxon>Lactucinae</taxon>
        <taxon>Lactuca</taxon>
    </lineage>
</organism>
<accession>A0AAU9LPB5</accession>
<gene>
    <name evidence="1" type="ORF">LVIROSA_LOCUS1512</name>
</gene>
<evidence type="ECO:0000313" key="1">
    <source>
        <dbReference type="EMBL" id="CAH1413554.1"/>
    </source>
</evidence>
<protein>
    <submittedName>
        <fullName evidence="1">Uncharacterized protein</fullName>
    </submittedName>
</protein>
<reference evidence="1 2" key="1">
    <citation type="submission" date="2022-01" db="EMBL/GenBank/DDBJ databases">
        <authorList>
            <person name="Xiong W."/>
            <person name="Schranz E."/>
        </authorList>
    </citation>
    <scope>NUCLEOTIDE SEQUENCE [LARGE SCALE GENOMIC DNA]</scope>
</reference>
<name>A0AAU9LPB5_9ASTR</name>